<proteinExistence type="predicted"/>
<organism evidence="1 2">
    <name type="scientific">Clostridium pasteurianum DSM 525 = ATCC 6013</name>
    <dbReference type="NCBI Taxonomy" id="1262449"/>
    <lineage>
        <taxon>Bacteria</taxon>
        <taxon>Bacillati</taxon>
        <taxon>Bacillota</taxon>
        <taxon>Clostridia</taxon>
        <taxon>Eubacteriales</taxon>
        <taxon>Clostridiaceae</taxon>
        <taxon>Clostridium</taxon>
    </lineage>
</organism>
<dbReference type="EMBL" id="JPGY02000001">
    <property type="protein sequence ID" value="KRU10754.1"/>
    <property type="molecule type" value="Genomic_DNA"/>
</dbReference>
<dbReference type="Proteomes" id="UP000028042">
    <property type="component" value="Unassembled WGS sequence"/>
</dbReference>
<dbReference type="InterPro" id="IPR029039">
    <property type="entry name" value="Flavoprotein-like_sf"/>
</dbReference>
<dbReference type="SUPFAM" id="SSF52218">
    <property type="entry name" value="Flavoproteins"/>
    <property type="match status" value="1"/>
</dbReference>
<sequence length="44" mass="4903">MKAIAVNGSPRKEWNTATLLKRTLDGAKSVGSRNRDDKSLQFKL</sequence>
<dbReference type="AlphaFoldDB" id="A0A837S205"/>
<name>A0A837S205_CLOPA</name>
<accession>A0A837S205</accession>
<evidence type="ECO:0000313" key="2">
    <source>
        <dbReference type="Proteomes" id="UP000028042"/>
    </source>
</evidence>
<gene>
    <name evidence="1" type="ORF">CP6013_00001</name>
</gene>
<evidence type="ECO:0008006" key="3">
    <source>
        <dbReference type="Google" id="ProtNLM"/>
    </source>
</evidence>
<dbReference type="Gene3D" id="3.40.50.360">
    <property type="match status" value="1"/>
</dbReference>
<reference evidence="1 2" key="1">
    <citation type="journal article" name="Genome Announc.">
        <title>Improved Draft Genome Sequence of Clostridium pasteurianum Strain ATCC 6013 (DSM 525) Using a Hybrid Next-Generation Sequencing Approach.</title>
        <authorList>
            <person name="Pyne M.E."/>
            <person name="Utturkar S."/>
            <person name="Brown S.D."/>
            <person name="Moo-Young M."/>
            <person name="Chung D.A."/>
            <person name="Chou C.P."/>
        </authorList>
    </citation>
    <scope>NUCLEOTIDE SEQUENCE [LARGE SCALE GENOMIC DNA]</scope>
    <source>
        <strain evidence="1 2">ATCC 6013</strain>
    </source>
</reference>
<protein>
    <recommendedName>
        <fullName evidence="3">NADPH-dependent FMN reductase</fullName>
    </recommendedName>
</protein>
<comment type="caution">
    <text evidence="1">The sequence shown here is derived from an EMBL/GenBank/DDBJ whole genome shotgun (WGS) entry which is preliminary data.</text>
</comment>
<evidence type="ECO:0000313" key="1">
    <source>
        <dbReference type="EMBL" id="KRU10754.1"/>
    </source>
</evidence>